<dbReference type="WBParaSite" id="SMUV_0000490701-mRNA-1">
    <property type="protein sequence ID" value="SMUV_0000490701-mRNA-1"/>
    <property type="gene ID" value="SMUV_0000490701"/>
</dbReference>
<name>A0A0N5AK94_9BILA</name>
<reference evidence="2" key="1">
    <citation type="submission" date="2017-02" db="UniProtKB">
        <authorList>
            <consortium name="WormBaseParasite"/>
        </authorList>
    </citation>
    <scope>IDENTIFICATION</scope>
</reference>
<sequence>MHLWLSEGSRPFALVLFPSPHGYLESKLNELFWPDRSSQGFAFSSRKLDFYNSTSITNFIRYDDIIFSLFDNDYRLLYITLRSCAMRGNMSMCCLIFTGSLNDNGTVNFGYVGMSRVHANNNKRHWSEDPYEKKFYYTFESQGIIRLYSVPFSKILLVMADGTSGKLEMSFKVGIEYFSVSRNVVISHRNDAGKILHFIQDLNSTKSKGIICEEETSASSLHDRFLLTVIFDKDYCVLDDGLNSSFNCSSVETVTTLMMPEVILSLQLSYYSRNIFVKTRLFIDVQSLRRYILFIIILGVQLWRSRRETADKTFLKAESPRIHYYPTFVKDGSPDF</sequence>
<organism evidence="1 2">
    <name type="scientific">Syphacia muris</name>
    <dbReference type="NCBI Taxonomy" id="451379"/>
    <lineage>
        <taxon>Eukaryota</taxon>
        <taxon>Metazoa</taxon>
        <taxon>Ecdysozoa</taxon>
        <taxon>Nematoda</taxon>
        <taxon>Chromadorea</taxon>
        <taxon>Rhabditida</taxon>
        <taxon>Spirurina</taxon>
        <taxon>Oxyuridomorpha</taxon>
        <taxon>Oxyuroidea</taxon>
        <taxon>Oxyuridae</taxon>
        <taxon>Syphacia</taxon>
    </lineage>
</organism>
<evidence type="ECO:0000313" key="2">
    <source>
        <dbReference type="WBParaSite" id="SMUV_0000490701-mRNA-1"/>
    </source>
</evidence>
<evidence type="ECO:0000313" key="1">
    <source>
        <dbReference type="Proteomes" id="UP000046393"/>
    </source>
</evidence>
<accession>A0A0N5AK94</accession>
<dbReference type="Proteomes" id="UP000046393">
    <property type="component" value="Unplaced"/>
</dbReference>
<protein>
    <submittedName>
        <fullName evidence="2">LAM_G_DOMAIN domain-containing protein</fullName>
    </submittedName>
</protein>
<keyword evidence="1" id="KW-1185">Reference proteome</keyword>
<proteinExistence type="predicted"/>
<dbReference type="AlphaFoldDB" id="A0A0N5AK94"/>